<feature type="domain" description="PDZ" evidence="1">
    <location>
        <begin position="1"/>
        <end position="35"/>
    </location>
</feature>
<dbReference type="InterPro" id="IPR013785">
    <property type="entry name" value="Aldolase_TIM"/>
</dbReference>
<dbReference type="Gene3D" id="2.30.42.10">
    <property type="match status" value="1"/>
</dbReference>
<dbReference type="Gene3D" id="3.20.20.70">
    <property type="entry name" value="Aldolase class I"/>
    <property type="match status" value="1"/>
</dbReference>
<dbReference type="Proteomes" id="UP000767854">
    <property type="component" value="Unassembled WGS sequence"/>
</dbReference>
<dbReference type="InterPro" id="IPR036034">
    <property type="entry name" value="PDZ_sf"/>
</dbReference>
<dbReference type="Pfam" id="PF19238">
    <property type="entry name" value="Radical_SAM_2"/>
    <property type="match status" value="1"/>
</dbReference>
<dbReference type="InterPro" id="IPR007549">
    <property type="entry name" value="DUF512"/>
</dbReference>
<dbReference type="SUPFAM" id="SSF102114">
    <property type="entry name" value="Radical SAM enzymes"/>
    <property type="match status" value="1"/>
</dbReference>
<dbReference type="InterPro" id="IPR058240">
    <property type="entry name" value="rSAM_sf"/>
</dbReference>
<dbReference type="Pfam" id="PF17820">
    <property type="entry name" value="PDZ_6"/>
    <property type="match status" value="1"/>
</dbReference>
<sequence>MNQIKEITPGSIAEEMDIEVGDTLLSINGREVKDIMDFIYLCHDAYIEVDIQKTNGEIWTLEIDKEYDEPLGLDFTNPIIDHARRCSNNCVFCFIDQLPKGMREPLYFKDDDSRLSFLQGNFVTLTNLKDDDLKRIVEYGISPINVSVHTTDPDLRVKMLGNKFAGQIMTRLEYLISGGITINAQIVLCPSYNDGPALEKTLLDLMTFYPKLESVAIVPIGLTKYREGLPDMRPVVFSEACETLDLLGNFQAMALKKIGTRFAFAADEFYIQAKRPFPDDDAYEGYIQLEDGIGMVRKLESEVKDALQVIQSTASDRRQVLIVTGMAAKPYLEEIVSHITHQYETIECRIQGIENTFFGPRITVAGLLTGFDLKSQIKLDSNDTCVLLPDSMFRSGETILLDDVFLKDLQDYFKVPFYKVPVDGESLVAYILNGGTNE</sequence>
<name>A0ABS2MM95_9FIRM</name>
<comment type="caution">
    <text evidence="2">The sequence shown here is derived from an EMBL/GenBank/DDBJ whole genome shotgun (WGS) entry which is preliminary data.</text>
</comment>
<dbReference type="PROSITE" id="PS50106">
    <property type="entry name" value="PDZ"/>
    <property type="match status" value="1"/>
</dbReference>
<evidence type="ECO:0000313" key="2">
    <source>
        <dbReference type="EMBL" id="MBM7560508.1"/>
    </source>
</evidence>
<organism evidence="2 3">
    <name type="scientific">Fusibacter tunisiensis</name>
    <dbReference type="NCBI Taxonomy" id="1008308"/>
    <lineage>
        <taxon>Bacteria</taxon>
        <taxon>Bacillati</taxon>
        <taxon>Bacillota</taxon>
        <taxon>Clostridia</taxon>
        <taxon>Eubacteriales</taxon>
        <taxon>Eubacteriales Family XII. Incertae Sedis</taxon>
        <taxon>Fusibacter</taxon>
    </lineage>
</organism>
<dbReference type="RefSeq" id="WP_204661003.1">
    <property type="nucleotide sequence ID" value="NZ_JAFBDT010000001.1"/>
</dbReference>
<dbReference type="SUPFAM" id="SSF50156">
    <property type="entry name" value="PDZ domain-like"/>
    <property type="match status" value="1"/>
</dbReference>
<evidence type="ECO:0000259" key="1">
    <source>
        <dbReference type="PROSITE" id="PS50106"/>
    </source>
</evidence>
<evidence type="ECO:0000313" key="3">
    <source>
        <dbReference type="Proteomes" id="UP000767854"/>
    </source>
</evidence>
<dbReference type="InterPro" id="IPR001478">
    <property type="entry name" value="PDZ"/>
</dbReference>
<keyword evidence="3" id="KW-1185">Reference proteome</keyword>
<reference evidence="2 3" key="1">
    <citation type="submission" date="2021-01" db="EMBL/GenBank/DDBJ databases">
        <title>Genomic Encyclopedia of Type Strains, Phase IV (KMG-IV): sequencing the most valuable type-strain genomes for metagenomic binning, comparative biology and taxonomic classification.</title>
        <authorList>
            <person name="Goeker M."/>
        </authorList>
    </citation>
    <scope>NUCLEOTIDE SEQUENCE [LARGE SCALE GENOMIC DNA]</scope>
    <source>
        <strain evidence="2 3">DSM 24436</strain>
    </source>
</reference>
<proteinExistence type="predicted"/>
<dbReference type="InterPro" id="IPR045375">
    <property type="entry name" value="Put_radical_SAM-like_N"/>
</dbReference>
<protein>
    <submittedName>
        <fullName evidence="2">Radical SAM enzyme (TIGR03279 family)</fullName>
    </submittedName>
</protein>
<dbReference type="InterPro" id="IPR041489">
    <property type="entry name" value="PDZ_6"/>
</dbReference>
<dbReference type="Pfam" id="PF04459">
    <property type="entry name" value="DUF512"/>
    <property type="match status" value="1"/>
</dbReference>
<accession>A0ABS2MM95</accession>
<dbReference type="EMBL" id="JAFBDT010000001">
    <property type="protein sequence ID" value="MBM7560508.1"/>
    <property type="molecule type" value="Genomic_DNA"/>
</dbReference>
<gene>
    <name evidence="2" type="ORF">JOC49_000017</name>
</gene>